<keyword evidence="3" id="KW-1185">Reference proteome</keyword>
<dbReference type="InterPro" id="IPR018913">
    <property type="entry name" value="BppU_N"/>
</dbReference>
<dbReference type="Pfam" id="PF10651">
    <property type="entry name" value="BppU_N"/>
    <property type="match status" value="1"/>
</dbReference>
<accession>A0A177L7H1</accession>
<comment type="caution">
    <text evidence="2">The sequence shown here is derived from an EMBL/GenBank/DDBJ whole genome shotgun (WGS) entry which is preliminary data.</text>
</comment>
<dbReference type="RefSeq" id="WP_063965965.1">
    <property type="nucleotide sequence ID" value="NZ_JBCNAN010000039.1"/>
</dbReference>
<feature type="domain" description="BppU N-terminal" evidence="1">
    <location>
        <begin position="6"/>
        <end position="115"/>
    </location>
</feature>
<proteinExistence type="predicted"/>
<reference evidence="2 3" key="1">
    <citation type="submission" date="2016-01" db="EMBL/GenBank/DDBJ databases">
        <title>Investigation of taxonomic status of Bacillus aminovorans.</title>
        <authorList>
            <person name="Verma A."/>
            <person name="Pal Y."/>
            <person name="Krishnamurthi S."/>
        </authorList>
    </citation>
    <scope>NUCLEOTIDE SEQUENCE [LARGE SCALE GENOMIC DNA]</scope>
    <source>
        <strain evidence="2 3">DSM 1314</strain>
    </source>
</reference>
<evidence type="ECO:0000259" key="1">
    <source>
        <dbReference type="Pfam" id="PF10651"/>
    </source>
</evidence>
<gene>
    <name evidence="2" type="ORF">AWH49_15570</name>
</gene>
<dbReference type="EMBL" id="LQWY01000035">
    <property type="protein sequence ID" value="OAH60651.1"/>
    <property type="molecule type" value="Genomic_DNA"/>
</dbReference>
<organism evidence="2 3">
    <name type="scientific">Domibacillus aminovorans</name>
    <dbReference type="NCBI Taxonomy" id="29332"/>
    <lineage>
        <taxon>Bacteria</taxon>
        <taxon>Bacillati</taxon>
        <taxon>Bacillota</taxon>
        <taxon>Bacilli</taxon>
        <taxon>Bacillales</taxon>
        <taxon>Bacillaceae</taxon>
        <taxon>Domibacillus</taxon>
    </lineage>
</organism>
<sequence length="1072" mass="116638">MDVVNKQQITIDLRRNSIVPYPHFTQYDTNTLEFIIKDNGIGADLSNVTNITVNYKRPDGQVVTRLLTAAGNVIEYTLGTDEMSVPGTAEISLQFLYNDNRLSTRRMKLYVGDSLGPSFEGGQGMPLLQELFVEIADLTSATNDAANYALQKAAEADQAKETALEAADLAKTNPLMPVANFAAIATTYPTPIHGDETQTLDDGKVYRYLNGSWEYIRELTPGPVAALTQQLVQMDEQKASKEEVANALDGSPKDVFATLAALQTAFPTGSQGVYLVTANGHIYSWDGTSWADRGLYQAQGIADKSVGYKQTDFIEMEKTNLFNPQNVTDGVRLDTAGNNFADATFATSEYVAVKAGVPIKIGGFGAVLGRICLYDTNKTFTTMPFGGGTVVVTLDITPAVDGFIRVPVRKDTMHSAIIVESSNYKGFKPFRYVVNPYIETEVKRDSVDKTKLKLKAVAPENTSFVRAGVNMYSVLNATPDVFLTHTNGVETALVNYRTSEYIFVKANLPYIISAARKFVYYDLEHVYVSGVDGSQSAPYTFTPTADGYIRFSYLTTAANGTNVMMVQGNTLPATYEPHVYHFDDLKLTPTQINEVITAIETGVPSDYDVKVVKAGESYVLYSPFGASGEIQINTVRNGSKNGTFNFANTRVGADEFHLNGDDITPVRTNTGTVGANHGRTSISEITMAAHGKTSVDIGSTWTDGTTTFTLLKINGNILTFGCPYTVVDGIVNAPKVNPVANLTHVSGATSTTAVNITTQTASPQLYPSVNNITVEYILDGKKIVVDGTYYGKELVVKEKYDIMDYKAIIDYAQANIGQSYAAGNIAPEITISNTFTYSKGLDCSTSNSLYTHKKASLGRCGFLQAGVLSLAGHTVKRHVPGVLPKSGIDFSTEVDLTSYNTSLLFSVSDYKNPSIPPNHYVDWLYDANGNKKYGFAMGYIVDKTSSKNAARLANSPYTWDMRNTKKSYPIVLEGIILEAGSYLNFAGFRNYVSPDVVGAATLITTVRDKKDTYVYVDYLQTVVGENKPMPDDIGKAVSFLQGENFTLLNDTSDTEGVLFTMTGAGYGIVKLK</sequence>
<evidence type="ECO:0000313" key="2">
    <source>
        <dbReference type="EMBL" id="OAH60651.1"/>
    </source>
</evidence>
<dbReference type="AlphaFoldDB" id="A0A177L7H1"/>
<dbReference type="Proteomes" id="UP000076935">
    <property type="component" value="Unassembled WGS sequence"/>
</dbReference>
<name>A0A177L7H1_9BACI</name>
<evidence type="ECO:0000313" key="3">
    <source>
        <dbReference type="Proteomes" id="UP000076935"/>
    </source>
</evidence>
<protein>
    <recommendedName>
        <fullName evidence="1">BppU N-terminal domain-containing protein</fullName>
    </recommendedName>
</protein>